<feature type="domain" description="Fe2OG dioxygenase" evidence="7">
    <location>
        <begin position="124"/>
        <end position="251"/>
    </location>
</feature>
<evidence type="ECO:0000256" key="5">
    <source>
        <dbReference type="ARBA" id="ARBA00023004"/>
    </source>
</evidence>
<accession>A0A8E2JFS1</accession>
<dbReference type="GO" id="GO:0005783">
    <property type="term" value="C:endoplasmic reticulum"/>
    <property type="evidence" value="ECO:0007669"/>
    <property type="project" value="TreeGrafter"/>
</dbReference>
<feature type="signal peptide" evidence="6">
    <location>
        <begin position="1"/>
        <end position="30"/>
    </location>
</feature>
<evidence type="ECO:0000256" key="1">
    <source>
        <dbReference type="ARBA" id="ARBA00001961"/>
    </source>
</evidence>
<dbReference type="OrthoDB" id="420380at2759"/>
<dbReference type="PROSITE" id="PS51471">
    <property type="entry name" value="FE2OG_OXY"/>
    <property type="match status" value="1"/>
</dbReference>
<proteinExistence type="predicted"/>
<dbReference type="InterPro" id="IPR006620">
    <property type="entry name" value="Pro_4_hyd_alph"/>
</dbReference>
<dbReference type="EMBL" id="KV744941">
    <property type="protein sequence ID" value="OCK80883.1"/>
    <property type="molecule type" value="Genomic_DNA"/>
</dbReference>
<dbReference type="AlphaFoldDB" id="A0A8E2JFS1"/>
<dbReference type="GO" id="GO:0005506">
    <property type="term" value="F:iron ion binding"/>
    <property type="evidence" value="ECO:0007669"/>
    <property type="project" value="InterPro"/>
</dbReference>
<dbReference type="InterPro" id="IPR005123">
    <property type="entry name" value="Oxoglu/Fe-dep_dioxygenase_dom"/>
</dbReference>
<dbReference type="SMART" id="SM00702">
    <property type="entry name" value="P4Hc"/>
    <property type="match status" value="1"/>
</dbReference>
<evidence type="ECO:0000256" key="6">
    <source>
        <dbReference type="SAM" id="SignalP"/>
    </source>
</evidence>
<reference evidence="8 9" key="1">
    <citation type="journal article" date="2016" name="Nat. Commun.">
        <title>Ectomycorrhizal ecology is imprinted in the genome of the dominant symbiotic fungus Cenococcum geophilum.</title>
        <authorList>
            <consortium name="DOE Joint Genome Institute"/>
            <person name="Peter M."/>
            <person name="Kohler A."/>
            <person name="Ohm R.A."/>
            <person name="Kuo A."/>
            <person name="Krutzmann J."/>
            <person name="Morin E."/>
            <person name="Arend M."/>
            <person name="Barry K.W."/>
            <person name="Binder M."/>
            <person name="Choi C."/>
            <person name="Clum A."/>
            <person name="Copeland A."/>
            <person name="Grisel N."/>
            <person name="Haridas S."/>
            <person name="Kipfer T."/>
            <person name="LaButti K."/>
            <person name="Lindquist E."/>
            <person name="Lipzen A."/>
            <person name="Maire R."/>
            <person name="Meier B."/>
            <person name="Mihaltcheva S."/>
            <person name="Molinier V."/>
            <person name="Murat C."/>
            <person name="Poggeler S."/>
            <person name="Quandt C.A."/>
            <person name="Sperisen C."/>
            <person name="Tritt A."/>
            <person name="Tisserant E."/>
            <person name="Crous P.W."/>
            <person name="Henrissat B."/>
            <person name="Nehls U."/>
            <person name="Egli S."/>
            <person name="Spatafora J.W."/>
            <person name="Grigoriev I.V."/>
            <person name="Martin F.M."/>
        </authorList>
    </citation>
    <scope>NUCLEOTIDE SEQUENCE [LARGE SCALE GENOMIC DNA]</scope>
    <source>
        <strain evidence="8 9">CBS 459.81</strain>
    </source>
</reference>
<feature type="chain" id="PRO_5034936628" evidence="6">
    <location>
        <begin position="31"/>
        <end position="264"/>
    </location>
</feature>
<keyword evidence="9" id="KW-1185">Reference proteome</keyword>
<keyword evidence="2" id="KW-0479">Metal-binding</keyword>
<keyword evidence="5" id="KW-0408">Iron</keyword>
<name>A0A8E2JFS1_9PEZI</name>
<dbReference type="Proteomes" id="UP000250266">
    <property type="component" value="Unassembled WGS sequence"/>
</dbReference>
<keyword evidence="3" id="KW-0223">Dioxygenase</keyword>
<evidence type="ECO:0000256" key="4">
    <source>
        <dbReference type="ARBA" id="ARBA00023002"/>
    </source>
</evidence>
<dbReference type="Pfam" id="PF13640">
    <property type="entry name" value="2OG-FeII_Oxy_3"/>
    <property type="match status" value="1"/>
</dbReference>
<evidence type="ECO:0000313" key="9">
    <source>
        <dbReference type="Proteomes" id="UP000250266"/>
    </source>
</evidence>
<organism evidence="8 9">
    <name type="scientific">Lepidopterella palustris CBS 459.81</name>
    <dbReference type="NCBI Taxonomy" id="1314670"/>
    <lineage>
        <taxon>Eukaryota</taxon>
        <taxon>Fungi</taxon>
        <taxon>Dikarya</taxon>
        <taxon>Ascomycota</taxon>
        <taxon>Pezizomycotina</taxon>
        <taxon>Dothideomycetes</taxon>
        <taxon>Pleosporomycetidae</taxon>
        <taxon>Mytilinidiales</taxon>
        <taxon>Argynnaceae</taxon>
        <taxon>Lepidopterella</taxon>
    </lineage>
</organism>
<dbReference type="GO" id="GO:0031418">
    <property type="term" value="F:L-ascorbic acid binding"/>
    <property type="evidence" value="ECO:0007669"/>
    <property type="project" value="InterPro"/>
</dbReference>
<evidence type="ECO:0000313" key="8">
    <source>
        <dbReference type="EMBL" id="OCK80883.1"/>
    </source>
</evidence>
<comment type="cofactor">
    <cofactor evidence="1">
        <name>L-ascorbate</name>
        <dbReference type="ChEBI" id="CHEBI:38290"/>
    </cofactor>
</comment>
<dbReference type="Gene3D" id="2.60.120.620">
    <property type="entry name" value="q2cbj1_9rhob like domain"/>
    <property type="match status" value="1"/>
</dbReference>
<keyword evidence="4" id="KW-0560">Oxidoreductase</keyword>
<keyword evidence="6" id="KW-0732">Signal</keyword>
<dbReference type="InterPro" id="IPR044862">
    <property type="entry name" value="Pro_4_hyd_alph_FE2OG_OXY"/>
</dbReference>
<dbReference type="GO" id="GO:0004656">
    <property type="term" value="F:procollagen-proline 4-dioxygenase activity"/>
    <property type="evidence" value="ECO:0007669"/>
    <property type="project" value="TreeGrafter"/>
</dbReference>
<evidence type="ECO:0000256" key="3">
    <source>
        <dbReference type="ARBA" id="ARBA00022964"/>
    </source>
</evidence>
<sequence>MKSPIVFRAAFGLLVASLLGILNLAESASASEEACPHHLYQVQLFSQDPLVVYIPDFITAEEAEHLEYITRDKFTRSEVADQYGNLMNATTRTSRSTSVASDPVVRCIESRALAFQGYDTPRSHLEPLQLVQYNVGEKYHAHTDWFEATSQTTAEFGGNRHSSFFVYVAADEITGGGTNFPLLDAPKDERWCKFVNCDEPWDAGVTFRPIPRNAVFWQNLHKDGRGNRATLHAGLPLTSGSKLGMNIWTREKPLSPQYRSDGLN</sequence>
<dbReference type="PANTHER" id="PTHR10869">
    <property type="entry name" value="PROLYL 4-HYDROXYLASE ALPHA SUBUNIT"/>
    <property type="match status" value="1"/>
</dbReference>
<dbReference type="InterPro" id="IPR045054">
    <property type="entry name" value="P4HA-like"/>
</dbReference>
<evidence type="ECO:0000256" key="2">
    <source>
        <dbReference type="ARBA" id="ARBA00022723"/>
    </source>
</evidence>
<gene>
    <name evidence="8" type="ORF">K432DRAFT_442803</name>
</gene>
<protein>
    <submittedName>
        <fullName evidence="8">2OG-Fe(II) oxygenase superfamily protein</fullName>
    </submittedName>
</protein>
<dbReference type="PANTHER" id="PTHR10869:SF246">
    <property type="entry name" value="TRANSMEMBRANE PROLYL 4-HYDROXYLASE"/>
    <property type="match status" value="1"/>
</dbReference>
<evidence type="ECO:0000259" key="7">
    <source>
        <dbReference type="PROSITE" id="PS51471"/>
    </source>
</evidence>